<dbReference type="SUPFAM" id="SSF141868">
    <property type="entry name" value="EAL domain-like"/>
    <property type="match status" value="1"/>
</dbReference>
<accession>W1RUG1</accession>
<keyword evidence="1" id="KW-1133">Transmembrane helix</keyword>
<organism evidence="3 4">
    <name type="scientific">Marinomonas profundimaris</name>
    <dbReference type="NCBI Taxonomy" id="1208321"/>
    <lineage>
        <taxon>Bacteria</taxon>
        <taxon>Pseudomonadati</taxon>
        <taxon>Pseudomonadota</taxon>
        <taxon>Gammaproteobacteria</taxon>
        <taxon>Oceanospirillales</taxon>
        <taxon>Oceanospirillaceae</taxon>
        <taxon>Marinomonas</taxon>
    </lineage>
</organism>
<dbReference type="InterPro" id="IPR035919">
    <property type="entry name" value="EAL_sf"/>
</dbReference>
<dbReference type="Pfam" id="PF00563">
    <property type="entry name" value="EAL"/>
    <property type="match status" value="1"/>
</dbReference>
<dbReference type="CDD" id="cd01948">
    <property type="entry name" value="EAL"/>
    <property type="match status" value="1"/>
</dbReference>
<dbReference type="eggNOG" id="COG2200">
    <property type="taxonomic scope" value="Bacteria"/>
</dbReference>
<dbReference type="InterPro" id="IPR001633">
    <property type="entry name" value="EAL_dom"/>
</dbReference>
<dbReference type="InterPro" id="IPR050706">
    <property type="entry name" value="Cyclic-di-GMP_PDE-like"/>
</dbReference>
<comment type="caution">
    <text evidence="3">The sequence shown here is derived from an EMBL/GenBank/DDBJ whole genome shotgun (WGS) entry which is preliminary data.</text>
</comment>
<dbReference type="SMART" id="SM00052">
    <property type="entry name" value="EAL"/>
    <property type="match status" value="1"/>
</dbReference>
<name>W1RUG1_9GAMM</name>
<evidence type="ECO:0000313" key="4">
    <source>
        <dbReference type="Proteomes" id="UP000018857"/>
    </source>
</evidence>
<dbReference type="Gene3D" id="3.20.20.450">
    <property type="entry name" value="EAL domain"/>
    <property type="match status" value="1"/>
</dbReference>
<keyword evidence="1" id="KW-0472">Membrane</keyword>
<dbReference type="AlphaFoldDB" id="W1RUG1"/>
<keyword evidence="1" id="KW-0812">Transmembrane</keyword>
<evidence type="ECO:0000259" key="2">
    <source>
        <dbReference type="PROSITE" id="PS50883"/>
    </source>
</evidence>
<proteinExistence type="predicted"/>
<dbReference type="PATRIC" id="fig|1208321.3.peg.1712"/>
<protein>
    <recommendedName>
        <fullName evidence="2">EAL domain-containing protein</fullName>
    </recommendedName>
</protein>
<feature type="domain" description="EAL" evidence="2">
    <location>
        <begin position="224"/>
        <end position="465"/>
    </location>
</feature>
<dbReference type="PANTHER" id="PTHR33121">
    <property type="entry name" value="CYCLIC DI-GMP PHOSPHODIESTERASE PDEF"/>
    <property type="match status" value="1"/>
</dbReference>
<reference evidence="3 4" key="1">
    <citation type="journal article" date="2014" name="Genome Announc.">
        <title>Draft Genome Sequence of Marinomonas sp. Strain D104, a Polycyclic Aromatic Hydrocarbon-Degrading Bacterium from the Deep-Sea Sediment of the Arctic Ocean.</title>
        <authorList>
            <person name="Dong C."/>
            <person name="Bai X."/>
            <person name="Lai Q."/>
            <person name="Xie Y."/>
            <person name="Chen X."/>
            <person name="Shao Z."/>
        </authorList>
    </citation>
    <scope>NUCLEOTIDE SEQUENCE [LARGE SCALE GENOMIC DNA]</scope>
    <source>
        <strain evidence="3 4">D104</strain>
    </source>
</reference>
<evidence type="ECO:0000313" key="3">
    <source>
        <dbReference type="EMBL" id="ETI60851.1"/>
    </source>
</evidence>
<gene>
    <name evidence="3" type="ORF">D104_08630</name>
</gene>
<dbReference type="Proteomes" id="UP000018857">
    <property type="component" value="Unassembled WGS sequence"/>
</dbReference>
<dbReference type="GO" id="GO:0071111">
    <property type="term" value="F:cyclic-guanylate-specific phosphodiesterase activity"/>
    <property type="evidence" value="ECO:0007669"/>
    <property type="project" value="InterPro"/>
</dbReference>
<sequence>MNILLWGIVSIFVLFIEETWQQKREAKAAELERQKDFIQAENHLNVITSFISRIANEYNGTCSRNLILDMRKGLFGIPGSIEFAVVHTEGGQGVISCNSWGEKGSVKVSKPEAHSDFLMVGPHTMNALAMPVYAIKKTTDDIEYHILIKKSSVDLFFLNHPSIVFSIESGVVGEKYKKSNVISNLSYLMPALVSSKIHINPYVIPILLIWFFLVYFFITPKLVRRIDKLLLKYKIGSHYYYNEYQPIFDTRDGSVFSIEVFLRSEDDDNARDTIEKMKRLDLSIDHTIFQISQIERSFSTTFLEQHDFQVNISSRHLESAFFIDHILNLKGLTCSSLILEVTEDENLMLHKQTIKKHMNILKEKGCRFAIDDFGMEYSGLSYISEFDFDIVKTDKIFMSKTNQNTAILKSIIAFCNELNIDCIAEGIETQDNNEQTNHIGIYLHQGWYHGRPMNSEKIMAFTAQN</sequence>
<dbReference type="PANTHER" id="PTHR33121:SF70">
    <property type="entry name" value="SIGNALING PROTEIN YKOW"/>
    <property type="match status" value="1"/>
</dbReference>
<dbReference type="EMBL" id="AYOZ01000012">
    <property type="protein sequence ID" value="ETI60851.1"/>
    <property type="molecule type" value="Genomic_DNA"/>
</dbReference>
<dbReference type="PROSITE" id="PS50883">
    <property type="entry name" value="EAL"/>
    <property type="match status" value="1"/>
</dbReference>
<dbReference type="STRING" id="1208321.D104_08630"/>
<keyword evidence="4" id="KW-1185">Reference proteome</keyword>
<feature type="transmembrane region" description="Helical" evidence="1">
    <location>
        <begin position="199"/>
        <end position="218"/>
    </location>
</feature>
<evidence type="ECO:0000256" key="1">
    <source>
        <dbReference type="SAM" id="Phobius"/>
    </source>
</evidence>